<feature type="domain" description="DUF4220" evidence="2">
    <location>
        <begin position="7"/>
        <end position="144"/>
    </location>
</feature>
<gene>
    <name evidence="3" type="ORF">FH972_010474</name>
</gene>
<keyword evidence="4" id="KW-1185">Reference proteome</keyword>
<dbReference type="InterPro" id="IPR025315">
    <property type="entry name" value="DUF4220"/>
</dbReference>
<dbReference type="Proteomes" id="UP000327013">
    <property type="component" value="Chromosome 4"/>
</dbReference>
<proteinExistence type="predicted"/>
<evidence type="ECO:0000259" key="2">
    <source>
        <dbReference type="Pfam" id="PF13968"/>
    </source>
</evidence>
<protein>
    <recommendedName>
        <fullName evidence="2">DUF4220 domain-containing protein</fullName>
    </recommendedName>
</protein>
<evidence type="ECO:0000313" key="3">
    <source>
        <dbReference type="EMBL" id="KAE8037924.1"/>
    </source>
</evidence>
<evidence type="ECO:0000256" key="1">
    <source>
        <dbReference type="SAM" id="SignalP"/>
    </source>
</evidence>
<name>A0A660KQ56_9ROSI</name>
<dbReference type="Pfam" id="PF13968">
    <property type="entry name" value="DUF4220"/>
    <property type="match status" value="1"/>
</dbReference>
<dbReference type="AlphaFoldDB" id="A0A660KQ56"/>
<organism evidence="3 4">
    <name type="scientific">Carpinus fangiana</name>
    <dbReference type="NCBI Taxonomy" id="176857"/>
    <lineage>
        <taxon>Eukaryota</taxon>
        <taxon>Viridiplantae</taxon>
        <taxon>Streptophyta</taxon>
        <taxon>Embryophyta</taxon>
        <taxon>Tracheophyta</taxon>
        <taxon>Spermatophyta</taxon>
        <taxon>Magnoliopsida</taxon>
        <taxon>eudicotyledons</taxon>
        <taxon>Gunneridae</taxon>
        <taxon>Pentapetalae</taxon>
        <taxon>rosids</taxon>
        <taxon>fabids</taxon>
        <taxon>Fagales</taxon>
        <taxon>Betulaceae</taxon>
        <taxon>Carpinus</taxon>
    </lineage>
</organism>
<dbReference type="OrthoDB" id="1689146at2759"/>
<sequence>MLLLLIWSACILAIWTSNFTVGLISNGKENPKPHECSGILSFWAPFLLLDLGGPNAITVVSLEDNALWLRQLVGLLGQFVLFGQSFSQYRPLNKLWLPTFLLFIAGTIKYSERTCALYLANLKNFHKSNLTAANPGPNYAKLMEEYALKREASLPT</sequence>
<reference evidence="3 4" key="1">
    <citation type="submission" date="2019-06" db="EMBL/GenBank/DDBJ databases">
        <title>A chromosomal-level reference genome of Carpinus fangiana (Coryloideae, Betulaceae).</title>
        <authorList>
            <person name="Yang X."/>
            <person name="Wang Z."/>
            <person name="Zhang L."/>
            <person name="Hao G."/>
            <person name="Liu J."/>
            <person name="Yang Y."/>
        </authorList>
    </citation>
    <scope>NUCLEOTIDE SEQUENCE [LARGE SCALE GENOMIC DNA]</scope>
    <source>
        <strain evidence="3">Cfa_2016G</strain>
        <tissue evidence="3">Leaf</tissue>
    </source>
</reference>
<evidence type="ECO:0000313" key="4">
    <source>
        <dbReference type="Proteomes" id="UP000327013"/>
    </source>
</evidence>
<accession>A0A660KQ56</accession>
<dbReference type="PANTHER" id="PTHR31325">
    <property type="entry name" value="OS01G0798800 PROTEIN-RELATED"/>
    <property type="match status" value="1"/>
</dbReference>
<feature type="signal peptide" evidence="1">
    <location>
        <begin position="1"/>
        <end position="16"/>
    </location>
</feature>
<dbReference type="EMBL" id="CM017324">
    <property type="protein sequence ID" value="KAE8037924.1"/>
    <property type="molecule type" value="Genomic_DNA"/>
</dbReference>
<keyword evidence="1" id="KW-0732">Signal</keyword>
<feature type="chain" id="PRO_5024878956" description="DUF4220 domain-containing protein" evidence="1">
    <location>
        <begin position="17"/>
        <end position="156"/>
    </location>
</feature>